<dbReference type="AlphaFoldDB" id="A0A3E2W4M1"/>
<gene>
    <name evidence="2" type="ORF">DW855_08130</name>
</gene>
<feature type="domain" description="SPFH" evidence="1">
    <location>
        <begin position="51"/>
        <end position="274"/>
    </location>
</feature>
<protein>
    <submittedName>
        <fullName evidence="2">SPFH domain-containing protein</fullName>
    </submittedName>
</protein>
<dbReference type="RefSeq" id="WP_117554259.1">
    <property type="nucleotide sequence ID" value="NZ_QVFB01000011.1"/>
</dbReference>
<dbReference type="CDD" id="cd00350">
    <property type="entry name" value="rubredoxin_like"/>
    <property type="match status" value="1"/>
</dbReference>
<organism evidence="2 3">
    <name type="scientific">Faecalibacterium prausnitzii</name>
    <dbReference type="NCBI Taxonomy" id="853"/>
    <lineage>
        <taxon>Bacteria</taxon>
        <taxon>Bacillati</taxon>
        <taxon>Bacillota</taxon>
        <taxon>Clostridia</taxon>
        <taxon>Eubacteriales</taxon>
        <taxon>Oscillospiraceae</taxon>
        <taxon>Faecalibacterium</taxon>
    </lineage>
</organism>
<name>A0A3E2W4M1_9FIRM</name>
<dbReference type="EMBL" id="QVFB01000011">
    <property type="protein sequence ID" value="RGC18796.1"/>
    <property type="molecule type" value="Genomic_DNA"/>
</dbReference>
<dbReference type="CDD" id="cd03408">
    <property type="entry name" value="SPFH_like_u1"/>
    <property type="match status" value="1"/>
</dbReference>
<evidence type="ECO:0000313" key="2">
    <source>
        <dbReference type="EMBL" id="RGC18796.1"/>
    </source>
</evidence>
<dbReference type="SUPFAM" id="SSF117892">
    <property type="entry name" value="Band 7/SPFH domain"/>
    <property type="match status" value="1"/>
</dbReference>
<accession>A0A3E2W4M1</accession>
<evidence type="ECO:0000313" key="3">
    <source>
        <dbReference type="Proteomes" id="UP000260733"/>
    </source>
</evidence>
<comment type="caution">
    <text evidence="2">The sequence shown here is derived from an EMBL/GenBank/DDBJ whole genome shotgun (WGS) entry which is preliminary data.</text>
</comment>
<dbReference type="PANTHER" id="PTHR37826">
    <property type="entry name" value="FLOTILLIN BAND_7_5 DOMAIN PROTEIN"/>
    <property type="match status" value="1"/>
</dbReference>
<sequence>MGLIKAGMGALGGTLADQWKEFFYCDSLDKDVLMVKGQKRTSRRSSNNGEDNIITNGSGIAVADGQCMLIVEQGRVVEVCAEPGEFTFDSSTEPSVFTGNFGDSLAETFQTVAKRFTYGGDTGKDQRVYYINTKELGEILYGTATPIPFRVVVSEERGYKLSVNLRCNGSFTCRICDPLLFYTNVCSNVSTQYDASEIAPRLKSELLNALQPALATLSANKVQYYEIPAHTLEISDALNEQLSNVWRKKRGIEVFSFNINSLSIPEEQQKKITEWEENAMTTDPTTAAARLVGGQIDAMKTAAGNTAGAMTGFMGMGMAAGAGGMGGMSAQNLFAMGQQAHPDSVDAPQQVSRPAPAPADSWKCSCGATVTGKFCPECGSKKPEPKPAADSWTCSCGATVTGKFCPECGSKKPEPKPAADSWTCSCGATVTGKFCPECGKPRPAAAEGWTCSCGAVNKGKFCSECGKPKPAGTPKYKCDKCGWEPADPAHPPKFCPECGDPFDDSDQT</sequence>
<evidence type="ECO:0000259" key="1">
    <source>
        <dbReference type="Pfam" id="PF13421"/>
    </source>
</evidence>
<proteinExistence type="predicted"/>
<dbReference type="InterPro" id="IPR036013">
    <property type="entry name" value="Band_7/SPFH_dom_sf"/>
</dbReference>
<dbReference type="Pfam" id="PF13421">
    <property type="entry name" value="Band_7_1"/>
    <property type="match status" value="1"/>
</dbReference>
<dbReference type="Proteomes" id="UP000260733">
    <property type="component" value="Unassembled WGS sequence"/>
</dbReference>
<dbReference type="PANTHER" id="PTHR37826:SF2">
    <property type="entry name" value="ZINC-RIBBON DOMAIN-CONTAINING PROTEIN"/>
    <property type="match status" value="1"/>
</dbReference>
<dbReference type="InterPro" id="IPR033880">
    <property type="entry name" value="SPFH_YdjI"/>
</dbReference>
<reference evidence="2 3" key="1">
    <citation type="submission" date="2018-08" db="EMBL/GenBank/DDBJ databases">
        <title>A genome reference for cultivated species of the human gut microbiota.</title>
        <authorList>
            <person name="Zou Y."/>
            <person name="Xue W."/>
            <person name="Luo G."/>
        </authorList>
    </citation>
    <scope>NUCLEOTIDE SEQUENCE [LARGE SCALE GENOMIC DNA]</scope>
    <source>
        <strain evidence="2 3">AM37-13AC</strain>
    </source>
</reference>